<dbReference type="Pfam" id="PF07412">
    <property type="entry name" value="Geminin"/>
    <property type="match status" value="1"/>
</dbReference>
<dbReference type="AlphaFoldDB" id="A0A6J1QPJ8"/>
<dbReference type="Proteomes" id="UP000504618">
    <property type="component" value="Unplaced"/>
</dbReference>
<keyword evidence="5" id="KW-0131">Cell cycle</keyword>
<dbReference type="GeneID" id="112462690"/>
<evidence type="ECO:0000256" key="1">
    <source>
        <dbReference type="ARBA" id="ARBA00004123"/>
    </source>
</evidence>
<keyword evidence="3" id="KW-0175">Coiled coil</keyword>
<comment type="similarity">
    <text evidence="2">Belongs to the geminin family.</text>
</comment>
<protein>
    <submittedName>
        <fullName evidence="8 9">Geminin-like</fullName>
    </submittedName>
</protein>
<evidence type="ECO:0000313" key="7">
    <source>
        <dbReference type="Proteomes" id="UP000504618"/>
    </source>
</evidence>
<dbReference type="RefSeq" id="XP_024884384.1">
    <property type="nucleotide sequence ID" value="XM_025028616.1"/>
</dbReference>
<dbReference type="PANTHER" id="PTHR13372">
    <property type="entry name" value="GEMININ"/>
    <property type="match status" value="1"/>
</dbReference>
<keyword evidence="7" id="KW-1185">Reference proteome</keyword>
<dbReference type="OrthoDB" id="10043826at2759"/>
<dbReference type="InterPro" id="IPR022786">
    <property type="entry name" value="Geminin/Multicilin"/>
</dbReference>
<sequence length="176" mass="20175">MHHELVNTVAPKIKDRKPLHTLQPAATDKDTLVGADRTLRSCKSKEAKTKQDVTNTGEKDTSKCTKVTKKNKAVQTTQEKIQIEVEDLTSDNPSENYWQIMAEKRQTALVDALEENKKLVQQIEKLVEENHVYKEMLDEMRALVEVLQEQIEDDRSDIEDEDDRNDINNSLDDSAL</sequence>
<dbReference type="Gene3D" id="1.20.5.1180">
    <property type="entry name" value="Geminin coiled-coil domain"/>
    <property type="match status" value="1"/>
</dbReference>
<feature type="compositionally biased region" description="Acidic residues" evidence="6">
    <location>
        <begin position="152"/>
        <end position="164"/>
    </location>
</feature>
<dbReference type="RefSeq" id="XP_024884377.1">
    <property type="nucleotide sequence ID" value="XM_025028609.1"/>
</dbReference>
<evidence type="ECO:0000256" key="3">
    <source>
        <dbReference type="ARBA" id="ARBA00023054"/>
    </source>
</evidence>
<feature type="region of interest" description="Disordered" evidence="6">
    <location>
        <begin position="152"/>
        <end position="176"/>
    </location>
</feature>
<dbReference type="SUPFAM" id="SSF111469">
    <property type="entry name" value="Geminin coiled-coil domain"/>
    <property type="match status" value="1"/>
</dbReference>
<evidence type="ECO:0000256" key="2">
    <source>
        <dbReference type="ARBA" id="ARBA00007979"/>
    </source>
</evidence>
<evidence type="ECO:0000256" key="5">
    <source>
        <dbReference type="ARBA" id="ARBA00023306"/>
    </source>
</evidence>
<dbReference type="GO" id="GO:0045786">
    <property type="term" value="P:negative regulation of cell cycle"/>
    <property type="evidence" value="ECO:0007669"/>
    <property type="project" value="TreeGrafter"/>
</dbReference>
<organism evidence="7 9">
    <name type="scientific">Temnothorax curvispinosus</name>
    <dbReference type="NCBI Taxonomy" id="300111"/>
    <lineage>
        <taxon>Eukaryota</taxon>
        <taxon>Metazoa</taxon>
        <taxon>Ecdysozoa</taxon>
        <taxon>Arthropoda</taxon>
        <taxon>Hexapoda</taxon>
        <taxon>Insecta</taxon>
        <taxon>Pterygota</taxon>
        <taxon>Neoptera</taxon>
        <taxon>Endopterygota</taxon>
        <taxon>Hymenoptera</taxon>
        <taxon>Apocrita</taxon>
        <taxon>Aculeata</taxon>
        <taxon>Formicoidea</taxon>
        <taxon>Formicidae</taxon>
        <taxon>Myrmicinae</taxon>
        <taxon>Temnothorax</taxon>
    </lineage>
</organism>
<accession>A0A6J1QPJ8</accession>
<keyword evidence="4" id="KW-0539">Nucleus</keyword>
<evidence type="ECO:0000313" key="8">
    <source>
        <dbReference type="RefSeq" id="XP_024884377.1"/>
    </source>
</evidence>
<evidence type="ECO:0000256" key="4">
    <source>
        <dbReference type="ARBA" id="ARBA00023242"/>
    </source>
</evidence>
<dbReference type="GO" id="GO:0005634">
    <property type="term" value="C:nucleus"/>
    <property type="evidence" value="ECO:0007669"/>
    <property type="project" value="UniProtKB-SubCell"/>
</dbReference>
<dbReference type="GO" id="GO:0008156">
    <property type="term" value="P:negative regulation of DNA replication"/>
    <property type="evidence" value="ECO:0007669"/>
    <property type="project" value="TreeGrafter"/>
</dbReference>
<reference evidence="8 9" key="1">
    <citation type="submission" date="2025-04" db="UniProtKB">
        <authorList>
            <consortium name="RefSeq"/>
        </authorList>
    </citation>
    <scope>IDENTIFICATION</scope>
    <source>
        <tissue evidence="8 9">Whole body</tissue>
    </source>
</reference>
<comment type="subcellular location">
    <subcellularLocation>
        <location evidence="1">Nucleus</location>
    </subcellularLocation>
</comment>
<dbReference type="PANTHER" id="PTHR13372:SF5">
    <property type="entry name" value="GEMININ"/>
    <property type="match status" value="1"/>
</dbReference>
<gene>
    <name evidence="8 9" type="primary">LOC112462690</name>
</gene>
<evidence type="ECO:0000256" key="6">
    <source>
        <dbReference type="SAM" id="MobiDB-lite"/>
    </source>
</evidence>
<proteinExistence type="inferred from homology"/>
<evidence type="ECO:0000313" key="9">
    <source>
        <dbReference type="RefSeq" id="XP_024884384.1"/>
    </source>
</evidence>
<name>A0A6J1QPJ8_9HYME</name>